<comment type="caution">
    <text evidence="11">The sequence shown here is derived from an EMBL/GenBank/DDBJ whole genome shotgun (WGS) entry which is preliminary data.</text>
</comment>
<dbReference type="SUPFAM" id="SSF46785">
    <property type="entry name" value="Winged helix' DNA-binding domain"/>
    <property type="match status" value="1"/>
</dbReference>
<sequence>MFYSQFILAKKGPLGTIWIAAHLERKLRKNQVADTDIGVSVDSILFPEVPIALRLSSHLLLGVVRIYSRKVNYLFDDCSEALLKIKQAFRSTAVDLPPEESTAPYHSITLPETFDLDDFELPDNEIFQGNYVDHHVSTREQITLQDAMEGVVYSTSQFGLDERFGDGDTSQIGLDFDEDVFLGKAAAQGNDGISGSDPQALAQPTTPLEKHEGFERIPGTSESVQNGTGNQNEVLAANTEFVTYAQAPSTPGLFEEPNLFSVQEAMTCNDHLDLEDNNLSSLPVKDSTESACSELGPRCEDDNTMNLSENGYNLGDMEMKQAMPQVHEQIKPISPVLECSNGTVGALDFPNRVEDIHNGIVINNEPTMLFIGKKDEQFVEPAGLGLEESVASPSCSQVTSELEDPARKISSSGTGVRVPEDYLEDQQTCLKSEGQNDIAIANNMGEAYTPNIVDSFNPVALETAQICVLQACNSYPSHHNMPSPADKNSEIPYNVSSEVVGLNSVDNAISCVNQSDVLDRSVTSDLPAPEKYLSVPERLTSEPSDLPVESTPDKEVFGGDGAGIKLISGKKRSFTESTVTVQSLNSVESFGEARGKRTADSIPDDDDLLSSILVGRRSSVLKLKPTPPVPEMISTKRSRTAARGTASKRKVLMDDTMVLHGDTIRQQLTNTEDIRRVRKKAPCTRPEISMIQRQNLEDEIVIEPIFTGMSVELIFLHTEKFDLSRTRASEDDQDNASAKVLKDVECSVRPNVTEESEILGSTKPVIVRDNAETQSDILIETENQRMQDRNLRSQDTDAQGQVITGLEESKHEPMGEIGDMEIDVENVEVASPVSRVIYNMPAEDNIQPRLLDKIGEEDASPQMGTLCMSPDEKLDTQPMEVDAVIVDASIQKGVDASGFVEHNVEIRADVQMGFSELTDINATLATVYLETDEDKNLSSSNDQPMEEMRHNGLHILNETEVVDATFGCDDKDTKSSCMLGERDNIDSTISLELDADAKYISLNDQENLEHEEADPRSETAAEVTADHPARNHGDYDDVVFGNDTEFLNVDDEEIAEEGDDMQSAEDTCLLENSGWSSRTRAVAKYLQTLFDKGAVHEKKVLGMDNLLNGKTRKEASRMFFETLVLKTRDYINVEQAKPFDNINIKPRVKLMKSDF</sequence>
<dbReference type="InterPro" id="IPR039781">
    <property type="entry name" value="Rad21/Rec8-like"/>
</dbReference>
<dbReference type="GO" id="GO:0008278">
    <property type="term" value="C:cohesin complex"/>
    <property type="evidence" value="ECO:0007669"/>
    <property type="project" value="InterPro"/>
</dbReference>
<protein>
    <recommendedName>
        <fullName evidence="13">Sister chromatid cohesion 1 protein 4-like</fullName>
    </recommendedName>
</protein>
<evidence type="ECO:0000256" key="4">
    <source>
        <dbReference type="ARBA" id="ARBA00022776"/>
    </source>
</evidence>
<evidence type="ECO:0000259" key="10">
    <source>
        <dbReference type="Pfam" id="PF04825"/>
    </source>
</evidence>
<evidence type="ECO:0000256" key="1">
    <source>
        <dbReference type="ARBA" id="ARBA00004123"/>
    </source>
</evidence>
<dbReference type="AlphaFoldDB" id="A0AAW1W3N0"/>
<evidence type="ECO:0008006" key="13">
    <source>
        <dbReference type="Google" id="ProtNLM"/>
    </source>
</evidence>
<comment type="similarity">
    <text evidence="2">Belongs to the rad21 family.</text>
</comment>
<dbReference type="InterPro" id="IPR006910">
    <property type="entry name" value="Rad21_Rec8_N"/>
</dbReference>
<dbReference type="PANTHER" id="PTHR12585">
    <property type="entry name" value="SCC1 / RAD21 FAMILY MEMBER"/>
    <property type="match status" value="1"/>
</dbReference>
<comment type="subunit">
    <text evidence="7">Component of the cohesin complex.</text>
</comment>
<keyword evidence="3" id="KW-0132">Cell division</keyword>
<keyword evidence="4" id="KW-0498">Mitosis</keyword>
<evidence type="ECO:0000256" key="5">
    <source>
        <dbReference type="ARBA" id="ARBA00022829"/>
    </source>
</evidence>
<proteinExistence type="inferred from homology"/>
<keyword evidence="4" id="KW-0131">Cell cycle</keyword>
<dbReference type="CDD" id="cd21793">
    <property type="entry name" value="Rad21_Rec8_M_AtSYN1-like"/>
    <property type="match status" value="1"/>
</dbReference>
<dbReference type="InterPro" id="IPR036390">
    <property type="entry name" value="WH_DNA-bd_sf"/>
</dbReference>
<dbReference type="GO" id="GO:0003682">
    <property type="term" value="F:chromatin binding"/>
    <property type="evidence" value="ECO:0007669"/>
    <property type="project" value="TreeGrafter"/>
</dbReference>
<feature type="domain" description="Rad21/Rec8-like protein C-terminal eukaryotic" evidence="9">
    <location>
        <begin position="1097"/>
        <end position="1149"/>
    </location>
</feature>
<name>A0AAW1W3N0_RUBAR</name>
<dbReference type="Pfam" id="PF04824">
    <property type="entry name" value="Rad21_Rec8"/>
    <property type="match status" value="1"/>
</dbReference>
<dbReference type="Proteomes" id="UP001457282">
    <property type="component" value="Unassembled WGS sequence"/>
</dbReference>
<evidence type="ECO:0000313" key="12">
    <source>
        <dbReference type="Proteomes" id="UP001457282"/>
    </source>
</evidence>
<dbReference type="GO" id="GO:0007062">
    <property type="term" value="P:sister chromatid cohesion"/>
    <property type="evidence" value="ECO:0007669"/>
    <property type="project" value="InterPro"/>
</dbReference>
<dbReference type="InterPro" id="IPR023093">
    <property type="entry name" value="ScpA-like_C"/>
</dbReference>
<keyword evidence="12" id="KW-1185">Reference proteome</keyword>
<keyword evidence="6" id="KW-0539">Nucleus</keyword>
<evidence type="ECO:0000313" key="11">
    <source>
        <dbReference type="EMBL" id="KAK9919193.1"/>
    </source>
</evidence>
<feature type="region of interest" description="Disordered" evidence="8">
    <location>
        <begin position="1007"/>
        <end position="1035"/>
    </location>
</feature>
<evidence type="ECO:0000256" key="6">
    <source>
        <dbReference type="ARBA" id="ARBA00023242"/>
    </source>
</evidence>
<evidence type="ECO:0000256" key="7">
    <source>
        <dbReference type="ARBA" id="ARBA00064543"/>
    </source>
</evidence>
<dbReference type="InterPro" id="IPR006909">
    <property type="entry name" value="Rad21/Rec8_C_eu"/>
</dbReference>
<dbReference type="GO" id="GO:1990414">
    <property type="term" value="P:replication-born double-strand break repair via sister chromatid exchange"/>
    <property type="evidence" value="ECO:0007669"/>
    <property type="project" value="TreeGrafter"/>
</dbReference>
<reference evidence="11 12" key="1">
    <citation type="journal article" date="2023" name="G3 (Bethesda)">
        <title>A chromosome-length genome assembly and annotation of blackberry (Rubus argutus, cv. 'Hillquist').</title>
        <authorList>
            <person name="Bruna T."/>
            <person name="Aryal R."/>
            <person name="Dudchenko O."/>
            <person name="Sargent D.J."/>
            <person name="Mead D."/>
            <person name="Buti M."/>
            <person name="Cavallini A."/>
            <person name="Hytonen T."/>
            <person name="Andres J."/>
            <person name="Pham M."/>
            <person name="Weisz D."/>
            <person name="Mascagni F."/>
            <person name="Usai G."/>
            <person name="Natali L."/>
            <person name="Bassil N."/>
            <person name="Fernandez G.E."/>
            <person name="Lomsadze A."/>
            <person name="Armour M."/>
            <person name="Olukolu B."/>
            <person name="Poorten T."/>
            <person name="Britton C."/>
            <person name="Davik J."/>
            <person name="Ashrafi H."/>
            <person name="Aiden E.L."/>
            <person name="Borodovsky M."/>
            <person name="Worthington M."/>
        </authorList>
    </citation>
    <scope>NUCLEOTIDE SEQUENCE [LARGE SCALE GENOMIC DNA]</scope>
    <source>
        <strain evidence="11">PI 553951</strain>
    </source>
</reference>
<evidence type="ECO:0000259" key="9">
    <source>
        <dbReference type="Pfam" id="PF04824"/>
    </source>
</evidence>
<dbReference type="FunFam" id="1.10.10.580:FF:000002">
    <property type="entry name" value="Sister chromatid cohesion 1 protein 4"/>
    <property type="match status" value="1"/>
</dbReference>
<dbReference type="Pfam" id="PF04825">
    <property type="entry name" value="Rad21_Rec8_N"/>
    <property type="match status" value="1"/>
</dbReference>
<accession>A0AAW1W3N0</accession>
<feature type="domain" description="Rad21/Rec8-like protein N-terminal" evidence="10">
    <location>
        <begin position="1"/>
        <end position="101"/>
    </location>
</feature>
<comment type="subcellular location">
    <subcellularLocation>
        <location evidence="1">Nucleus</location>
    </subcellularLocation>
</comment>
<dbReference type="EMBL" id="JBEDUW010000006">
    <property type="protein sequence ID" value="KAK9919193.1"/>
    <property type="molecule type" value="Genomic_DNA"/>
</dbReference>
<organism evidence="11 12">
    <name type="scientific">Rubus argutus</name>
    <name type="common">Southern blackberry</name>
    <dbReference type="NCBI Taxonomy" id="59490"/>
    <lineage>
        <taxon>Eukaryota</taxon>
        <taxon>Viridiplantae</taxon>
        <taxon>Streptophyta</taxon>
        <taxon>Embryophyta</taxon>
        <taxon>Tracheophyta</taxon>
        <taxon>Spermatophyta</taxon>
        <taxon>Magnoliopsida</taxon>
        <taxon>eudicotyledons</taxon>
        <taxon>Gunneridae</taxon>
        <taxon>Pentapetalae</taxon>
        <taxon>rosids</taxon>
        <taxon>fabids</taxon>
        <taxon>Rosales</taxon>
        <taxon>Rosaceae</taxon>
        <taxon>Rosoideae</taxon>
        <taxon>Rosoideae incertae sedis</taxon>
        <taxon>Rubus</taxon>
    </lineage>
</organism>
<evidence type="ECO:0000256" key="8">
    <source>
        <dbReference type="SAM" id="MobiDB-lite"/>
    </source>
</evidence>
<dbReference type="GO" id="GO:0007059">
    <property type="term" value="P:chromosome segregation"/>
    <property type="evidence" value="ECO:0007669"/>
    <property type="project" value="UniProtKB-KW"/>
</dbReference>
<evidence type="ECO:0000256" key="3">
    <source>
        <dbReference type="ARBA" id="ARBA00022618"/>
    </source>
</evidence>
<feature type="region of interest" description="Disordered" evidence="8">
    <location>
        <begin position="537"/>
        <end position="557"/>
    </location>
</feature>
<evidence type="ECO:0000256" key="2">
    <source>
        <dbReference type="ARBA" id="ARBA00009870"/>
    </source>
</evidence>
<dbReference type="GO" id="GO:0005634">
    <property type="term" value="C:nucleus"/>
    <property type="evidence" value="ECO:0007669"/>
    <property type="project" value="UniProtKB-SubCell"/>
</dbReference>
<dbReference type="PANTHER" id="PTHR12585:SF69">
    <property type="entry name" value="FI11703P"/>
    <property type="match status" value="1"/>
</dbReference>
<keyword evidence="5" id="KW-0159">Chromosome partition</keyword>
<dbReference type="GO" id="GO:0051301">
    <property type="term" value="P:cell division"/>
    <property type="evidence" value="ECO:0007669"/>
    <property type="project" value="UniProtKB-KW"/>
</dbReference>
<gene>
    <name evidence="11" type="ORF">M0R45_027804</name>
</gene>
<dbReference type="Gene3D" id="1.10.10.580">
    <property type="entry name" value="Structural maintenance of chromosome 1. Chain E"/>
    <property type="match status" value="1"/>
</dbReference>